<evidence type="ECO:0000313" key="3">
    <source>
        <dbReference type="EMBL" id="WJW68710.1"/>
    </source>
</evidence>
<proteinExistence type="predicted"/>
<evidence type="ECO:0000313" key="4">
    <source>
        <dbReference type="Proteomes" id="UP000521676"/>
    </source>
</evidence>
<dbReference type="EMBL" id="JACATZ010000003">
    <property type="protein sequence ID" value="NWJ48773.1"/>
    <property type="molecule type" value="Genomic_DNA"/>
</dbReference>
<dbReference type="EMBL" id="CP128400">
    <property type="protein sequence ID" value="WJW68710.1"/>
    <property type="molecule type" value="Genomic_DNA"/>
</dbReference>
<dbReference type="Proteomes" id="UP001431572">
    <property type="component" value="Chromosome 2"/>
</dbReference>
<accession>A0A8T7M9W1</accession>
<reference evidence="3" key="2">
    <citation type="journal article" date="2024" name="Nature">
        <title>Anoxygenic phototroph of the Chloroflexota uses a type I reaction centre.</title>
        <authorList>
            <person name="Tsuji J.M."/>
            <person name="Shaw N.A."/>
            <person name="Nagashima S."/>
            <person name="Venkiteswaran J.J."/>
            <person name="Schiff S.L."/>
            <person name="Watanabe T."/>
            <person name="Fukui M."/>
            <person name="Hanada S."/>
            <person name="Tank M."/>
            <person name="Neufeld J.D."/>
        </authorList>
    </citation>
    <scope>NUCLEOTIDE SEQUENCE</scope>
    <source>
        <strain evidence="3">L227-S17</strain>
    </source>
</reference>
<reference evidence="2 4" key="1">
    <citation type="submission" date="2020-06" db="EMBL/GenBank/DDBJ databases">
        <title>Anoxygenic phototrophic Chloroflexota member uses a Type I reaction center.</title>
        <authorList>
            <person name="Tsuji J.M."/>
            <person name="Shaw N.A."/>
            <person name="Nagashima S."/>
            <person name="Venkiteswaran J."/>
            <person name="Schiff S.L."/>
            <person name="Hanada S."/>
            <person name="Tank M."/>
            <person name="Neufeld J.D."/>
        </authorList>
    </citation>
    <scope>NUCLEOTIDE SEQUENCE [LARGE SCALE GENOMIC DNA]</scope>
    <source>
        <strain evidence="2">L227-S17</strain>
    </source>
</reference>
<organism evidence="2 4">
    <name type="scientific">Candidatus Chlorohelix allophototropha</name>
    <dbReference type="NCBI Taxonomy" id="3003348"/>
    <lineage>
        <taxon>Bacteria</taxon>
        <taxon>Bacillati</taxon>
        <taxon>Chloroflexota</taxon>
        <taxon>Chloroflexia</taxon>
        <taxon>Candidatus Chloroheliales</taxon>
        <taxon>Candidatus Chloroheliaceae</taxon>
        <taxon>Candidatus Chlorohelix</taxon>
    </lineage>
</organism>
<evidence type="ECO:0000313" key="2">
    <source>
        <dbReference type="EMBL" id="NWJ48773.1"/>
    </source>
</evidence>
<dbReference type="AlphaFoldDB" id="A0A8T7M9W1"/>
<name>A0A8T7M9W1_9CHLR</name>
<dbReference type="Proteomes" id="UP000521676">
    <property type="component" value="Unassembled WGS sequence"/>
</dbReference>
<feature type="region of interest" description="Disordered" evidence="1">
    <location>
        <begin position="41"/>
        <end position="61"/>
    </location>
</feature>
<evidence type="ECO:0000313" key="5">
    <source>
        <dbReference type="Proteomes" id="UP001431572"/>
    </source>
</evidence>
<dbReference type="RefSeq" id="WP_341470615.1">
    <property type="nucleotide sequence ID" value="NZ_CP128400.1"/>
</dbReference>
<keyword evidence="5" id="KW-1185">Reference proteome</keyword>
<gene>
    <name evidence="2" type="ORF">HXX08_23185</name>
    <name evidence="3" type="ORF">OZ401_004326</name>
</gene>
<protein>
    <submittedName>
        <fullName evidence="2">Uncharacterized protein</fullName>
    </submittedName>
</protein>
<evidence type="ECO:0000256" key="1">
    <source>
        <dbReference type="SAM" id="MobiDB-lite"/>
    </source>
</evidence>
<sequence>MLNYANIIAGKARLAQAGNLMECATHRGRVEPRLYQREPHPFAPIPNPRVCANPHEGAFPQ</sequence>